<dbReference type="STRING" id="522306.CAP2UW1_3667"/>
<dbReference type="KEGG" id="app:CAP2UW1_3667"/>
<feature type="transmembrane region" description="Helical" evidence="1">
    <location>
        <begin position="460"/>
        <end position="485"/>
    </location>
</feature>
<dbReference type="HOGENOM" id="CLU_482997_0_0_4"/>
<keyword evidence="1" id="KW-1133">Transmembrane helix</keyword>
<reference evidence="2" key="1">
    <citation type="submission" date="2009-08" db="EMBL/GenBank/DDBJ databases">
        <authorList>
            <consortium name="US DOE Joint Genome Institute"/>
            <person name="Lucas S."/>
            <person name="Copeland A."/>
            <person name="Lapidus A."/>
            <person name="Glavina del Rio T."/>
            <person name="Dalin E."/>
            <person name="Tice H."/>
            <person name="Bruce D."/>
            <person name="Barry K."/>
            <person name="Pitluck S."/>
            <person name="Lowry S."/>
            <person name="Larimer F."/>
            <person name="Land M."/>
            <person name="Hauser L."/>
            <person name="Kyrpides N."/>
            <person name="Ivanova N."/>
            <person name="McMahon K.D."/>
            <person name="Hugenholtz P."/>
        </authorList>
    </citation>
    <scope>NUCLEOTIDE SEQUENCE</scope>
    <source>
        <strain evidence="2">UW-1</strain>
    </source>
</reference>
<dbReference type="AlphaFoldDB" id="C7RKK1"/>
<sequence length="615" mass="67400">MVITRQATHPVPNWRLVGPWYRWPRPGLPADGRVSRPVIQKFAGDDFIKDFLAHPQRSLKYDEVIDVVNSYQLAEAGSFAAKVLCMLPLTAAGKPAPKYEADGTTLAKAAVYRARLAPTSLRKLYQPAHDRHYLVTCELHCDEPGFPRVARNQVCQAGFVVRRRRSILPSGLSAQTVTEQAKAAQAMAAELHELLTLDTSATDPQASAGLRANALRQQALLAEQEKQANWAALLADKRDKLEAERARLQRWYDEHGVTVDIDAWFPTLQEGRTSRVYGEWRHLDSPDELVADVTGGEQWYPLFPVVPDPREAQHDAAGRTLYYGTVPTGGLQHDAGGAARFDDLMTYEIRCFVRAHHPCPPRVGKSPDCHGPLVWSLPSEAFRVAAPFDVLGAANRPITIKMPDLRELAAQAATRPRGKLSPIRFVQPQHLSPKVKDNAADGGEMGGEAICSFSIPLITIIAMFVLSLFLPIVVFIFNLWFLLVFRFCIPPQIKVAAGLDAALAVTPPKIDLDAEFSVKIEGLDTLVDPDDLHDALTTGSDSMKTRIKSDVGVDEDPAIDDLSNNSLGPIDQTLQDNAARLPASDGTLPPLPPVGTPLIYEDPVVPVWPPAGATQ</sequence>
<gene>
    <name evidence="2" type="ordered locus">CAP2UW1_3667</name>
</gene>
<evidence type="ECO:0000256" key="1">
    <source>
        <dbReference type="SAM" id="Phobius"/>
    </source>
</evidence>
<name>C7RKK1_ACCRE</name>
<dbReference type="EMBL" id="CP001715">
    <property type="protein sequence ID" value="ACV36921.1"/>
    <property type="molecule type" value="Genomic_DNA"/>
</dbReference>
<organism evidence="2">
    <name type="scientific">Accumulibacter regalis</name>
    <dbReference type="NCBI Taxonomy" id="522306"/>
    <lineage>
        <taxon>Bacteria</taxon>
        <taxon>Pseudomonadati</taxon>
        <taxon>Pseudomonadota</taxon>
        <taxon>Betaproteobacteria</taxon>
        <taxon>Candidatus Accumulibacter</taxon>
    </lineage>
</organism>
<dbReference type="eggNOG" id="ENOG502ZBUZ">
    <property type="taxonomic scope" value="Bacteria"/>
</dbReference>
<accession>C7RKK1</accession>
<dbReference type="OrthoDB" id="136948at2"/>
<proteinExistence type="predicted"/>
<keyword evidence="1" id="KW-0472">Membrane</keyword>
<reference evidence="2" key="2">
    <citation type="submission" date="2009-09" db="EMBL/GenBank/DDBJ databases">
        <title>Complete sequence of chromosome of Candidatus Accumulibacter phosphatis clade IIA str. UW-1.</title>
        <authorList>
            <consortium name="US DOE Joint Genome Institute"/>
            <person name="Martin H.G."/>
            <person name="Ivanova N."/>
            <person name="Kunin V."/>
            <person name="Warnecke F."/>
            <person name="Barry K."/>
            <person name="He S."/>
            <person name="Salamov A."/>
            <person name="Szeto E."/>
            <person name="Dalin E."/>
            <person name="Pangilinan J.L."/>
            <person name="Lapidus A."/>
            <person name="Lowry S."/>
            <person name="Kyrpides N.C."/>
            <person name="McMahon K.D."/>
            <person name="Hugenholtz P."/>
        </authorList>
    </citation>
    <scope>NUCLEOTIDE SEQUENCE [LARGE SCALE GENOMIC DNA]</scope>
    <source>
        <strain evidence="2">UW-1</strain>
    </source>
</reference>
<keyword evidence="1" id="KW-0812">Transmembrane</keyword>
<protein>
    <submittedName>
        <fullName evidence="2">Uncharacterized protein</fullName>
    </submittedName>
</protein>
<evidence type="ECO:0000313" key="2">
    <source>
        <dbReference type="EMBL" id="ACV36921.1"/>
    </source>
</evidence>